<dbReference type="InterPro" id="IPR050229">
    <property type="entry name" value="GlpE_sulfurtransferase"/>
</dbReference>
<accession>A0ABT3YD73</accession>
<feature type="domain" description="Rhodanese" evidence="1">
    <location>
        <begin position="146"/>
        <end position="227"/>
    </location>
</feature>
<dbReference type="EMBL" id="JAOVZQ010000001">
    <property type="protein sequence ID" value="MCY0093836.1"/>
    <property type="molecule type" value="Genomic_DNA"/>
</dbReference>
<name>A0ABT3YD73_9HYPH</name>
<feature type="domain" description="Rhodanese" evidence="1">
    <location>
        <begin position="379"/>
        <end position="466"/>
    </location>
</feature>
<dbReference type="PANTHER" id="PTHR43031">
    <property type="entry name" value="FAD-DEPENDENT OXIDOREDUCTASE"/>
    <property type="match status" value="1"/>
</dbReference>
<protein>
    <submittedName>
        <fullName evidence="2">Rhodanese-like domain-containing protein</fullName>
    </submittedName>
</protein>
<comment type="caution">
    <text evidence="2">The sequence shown here is derived from an EMBL/GenBank/DDBJ whole genome shotgun (WGS) entry which is preliminary data.</text>
</comment>
<dbReference type="PROSITE" id="PS50206">
    <property type="entry name" value="RHODANESE_3"/>
    <property type="match status" value="4"/>
</dbReference>
<feature type="domain" description="Rhodanese" evidence="1">
    <location>
        <begin position="15"/>
        <end position="105"/>
    </location>
</feature>
<evidence type="ECO:0000259" key="1">
    <source>
        <dbReference type="PROSITE" id="PS50206"/>
    </source>
</evidence>
<dbReference type="RefSeq" id="WP_267611780.1">
    <property type="nucleotide sequence ID" value="NZ_JAOVZQ010000001.1"/>
</dbReference>
<dbReference type="Proteomes" id="UP001081283">
    <property type="component" value="Unassembled WGS sequence"/>
</dbReference>
<dbReference type="SMART" id="SM00450">
    <property type="entry name" value="RHOD"/>
    <property type="match status" value="4"/>
</dbReference>
<dbReference type="SUPFAM" id="SSF52821">
    <property type="entry name" value="Rhodanese/Cell cycle control phosphatase"/>
    <property type="match status" value="4"/>
</dbReference>
<dbReference type="PANTHER" id="PTHR43031:SF1">
    <property type="entry name" value="PYRIDINE NUCLEOTIDE-DISULPHIDE OXIDOREDUCTASE"/>
    <property type="match status" value="1"/>
</dbReference>
<gene>
    <name evidence="2" type="ORF">OEG82_07355</name>
</gene>
<evidence type="ECO:0000313" key="3">
    <source>
        <dbReference type="Proteomes" id="UP001081283"/>
    </source>
</evidence>
<organism evidence="2 3">
    <name type="scientific">Hoeflea ulvae</name>
    <dbReference type="NCBI Taxonomy" id="2983764"/>
    <lineage>
        <taxon>Bacteria</taxon>
        <taxon>Pseudomonadati</taxon>
        <taxon>Pseudomonadota</taxon>
        <taxon>Alphaproteobacteria</taxon>
        <taxon>Hyphomicrobiales</taxon>
        <taxon>Rhizobiaceae</taxon>
        <taxon>Hoeflea</taxon>
    </lineage>
</organism>
<keyword evidence="3" id="KW-1185">Reference proteome</keyword>
<reference evidence="2" key="1">
    <citation type="submission" date="2022-10" db="EMBL/GenBank/DDBJ databases">
        <title>Hoeflea sp. J2-29, isolated from marine algae.</title>
        <authorList>
            <person name="Kristyanto S."/>
            <person name="Kim J.M."/>
            <person name="Jeon C.O."/>
        </authorList>
    </citation>
    <scope>NUCLEOTIDE SEQUENCE</scope>
    <source>
        <strain evidence="2">J2-29</strain>
    </source>
</reference>
<dbReference type="Pfam" id="PF00581">
    <property type="entry name" value="Rhodanese"/>
    <property type="match status" value="3"/>
</dbReference>
<dbReference type="InterPro" id="IPR036873">
    <property type="entry name" value="Rhodanese-like_dom_sf"/>
</dbReference>
<proteinExistence type="predicted"/>
<evidence type="ECO:0000313" key="2">
    <source>
        <dbReference type="EMBL" id="MCY0093836.1"/>
    </source>
</evidence>
<dbReference type="Gene3D" id="3.40.250.10">
    <property type="entry name" value="Rhodanese-like domain"/>
    <property type="match status" value="4"/>
</dbReference>
<dbReference type="InterPro" id="IPR001763">
    <property type="entry name" value="Rhodanese-like_dom"/>
</dbReference>
<feature type="domain" description="Rhodanese" evidence="1">
    <location>
        <begin position="273"/>
        <end position="349"/>
    </location>
</feature>
<sequence length="522" mass="56263">MRSIPAIEARALLHGGQEIAFLDVREAGQFVEGHPLFAIPLPYSILESRIGLLVPRLTCPILLIDNGDGVAERVQARLSDMGYNNILRIKGGMPAWEASGFPVYKGVNVPSKTLGEMAELIWHPKMITADELARAREQADDLGFFDARPAAEYAKMRVPGAVCLPNGELAHRISAIGDKARIVVTCAGRTRGITGVIGLMLAGFDGKVAALENGTQGWALSGRDLERNNQPDPFPNLDTAGLAASRERADALIERFSLPVAECADVERMLSAPDRTTYVFDVRSPDEAGADPLAIAEHAASGQLVQATDQWVGVRNSRLVLCCDTGLRSALAAFWLTQLGYDVHILRITDALRQMAARPIVDAAPAGPIKPVSASDLLAMPDATVLDMRPSTDFRAAHVKGAIWTTRPGLAKELARNGAGTIAILADTEDRARRFARDAMDLGFADVVIVNGGHDALAKGGAELKVDSTSPEPAEAIDFPWFVHDRHDGNLESSRRYLAWETGLVDQLDAAEKAAFRLFKTT</sequence>